<dbReference type="Proteomes" id="UP000518904">
    <property type="component" value="Unassembled WGS sequence"/>
</dbReference>
<name>A0A7Y0XEJ0_VIBPH</name>
<feature type="non-terminal residue" evidence="1">
    <location>
        <position position="1"/>
    </location>
</feature>
<evidence type="ECO:0000313" key="1">
    <source>
        <dbReference type="EMBL" id="NMU85464.1"/>
    </source>
</evidence>
<dbReference type="EMBL" id="JABCLB010002248">
    <property type="protein sequence ID" value="NMU85464.1"/>
    <property type="molecule type" value="Genomic_DNA"/>
</dbReference>
<evidence type="ECO:0000313" key="2">
    <source>
        <dbReference type="Proteomes" id="UP000518904"/>
    </source>
</evidence>
<organism evidence="1 2">
    <name type="scientific">Vibrio parahaemolyticus</name>
    <dbReference type="NCBI Taxonomy" id="670"/>
    <lineage>
        <taxon>Bacteria</taxon>
        <taxon>Pseudomonadati</taxon>
        <taxon>Pseudomonadota</taxon>
        <taxon>Gammaproteobacteria</taxon>
        <taxon>Vibrionales</taxon>
        <taxon>Vibrionaceae</taxon>
        <taxon>Vibrio</taxon>
    </lineage>
</organism>
<comment type="caution">
    <text evidence="1">The sequence shown here is derived from an EMBL/GenBank/DDBJ whole genome shotgun (WGS) entry which is preliminary data.</text>
</comment>
<protein>
    <recommendedName>
        <fullName evidence="3">RTX toxin</fullName>
    </recommendedName>
</protein>
<dbReference type="AlphaFoldDB" id="A0A7Y0XEJ0"/>
<accession>A0A7Y0XEJ0</accession>
<feature type="non-terminal residue" evidence="1">
    <location>
        <position position="136"/>
    </location>
</feature>
<gene>
    <name evidence="1" type="ORF">HKB16_21685</name>
</gene>
<proteinExistence type="predicted"/>
<sequence length="136" mass="14669">LIQLNLSVDFADQFNNSQGGRETLTNIKLELDDTTLGEFVDANGNSLGTSIEFNEAEILAGALDNVLFKPKENYPVGGGQNTVKINIEGEITDEAVFDQSILNNSGDNIDVRTFTDDVTFEVTPVVDDITITGADP</sequence>
<evidence type="ECO:0008006" key="3">
    <source>
        <dbReference type="Google" id="ProtNLM"/>
    </source>
</evidence>
<reference evidence="1 2" key="1">
    <citation type="submission" date="2020-04" db="EMBL/GenBank/DDBJ databases">
        <title>Whole-genome sequencing of Vibrio spp. from China reveals different genetic environments of blaCTX-M-14 among diverse lineages.</title>
        <authorList>
            <person name="Zheng Z."/>
            <person name="Ye L."/>
            <person name="Chen S."/>
        </authorList>
    </citation>
    <scope>NUCLEOTIDE SEQUENCE [LARGE SCALE GENOMIC DNA]</scope>
    <source>
        <strain evidence="1 2">Vb0551</strain>
    </source>
</reference>